<dbReference type="EMBL" id="QXFV01012958">
    <property type="protein sequence ID" value="KAE8951247.1"/>
    <property type="molecule type" value="Genomic_DNA"/>
</dbReference>
<dbReference type="Proteomes" id="UP000429607">
    <property type="component" value="Unassembled WGS sequence"/>
</dbReference>
<reference evidence="1 2" key="1">
    <citation type="submission" date="2018-09" db="EMBL/GenBank/DDBJ databases">
        <title>Genomic investigation of the strawberry pathogen Phytophthora fragariae indicates pathogenicity is determined by transcriptional variation in three key races.</title>
        <authorList>
            <person name="Adams T.M."/>
            <person name="Armitage A.D."/>
            <person name="Sobczyk M.K."/>
            <person name="Bates H.J."/>
            <person name="Dunwell J.M."/>
            <person name="Nellist C.F."/>
            <person name="Harrison R.J."/>
        </authorList>
    </citation>
    <scope>NUCLEOTIDE SEQUENCE [LARGE SCALE GENOMIC DNA]</scope>
    <source>
        <strain evidence="1 2">SCRP249</strain>
    </source>
</reference>
<protein>
    <recommendedName>
        <fullName evidence="3">Phospholipase D-like domain-containing protein</fullName>
    </recommendedName>
</protein>
<evidence type="ECO:0008006" key="3">
    <source>
        <dbReference type="Google" id="ProtNLM"/>
    </source>
</evidence>
<dbReference type="AlphaFoldDB" id="A0A6A3G3J6"/>
<gene>
    <name evidence="1" type="ORF">PR001_g33810</name>
</gene>
<organism evidence="1 2">
    <name type="scientific">Phytophthora rubi</name>
    <dbReference type="NCBI Taxonomy" id="129364"/>
    <lineage>
        <taxon>Eukaryota</taxon>
        <taxon>Sar</taxon>
        <taxon>Stramenopiles</taxon>
        <taxon>Oomycota</taxon>
        <taxon>Peronosporomycetes</taxon>
        <taxon>Peronosporales</taxon>
        <taxon>Peronosporaceae</taxon>
        <taxon>Phytophthora</taxon>
    </lineage>
</organism>
<comment type="caution">
    <text evidence="1">The sequence shown here is derived from an EMBL/GenBank/DDBJ whole genome shotgun (WGS) entry which is preliminary data.</text>
</comment>
<evidence type="ECO:0000313" key="2">
    <source>
        <dbReference type="Proteomes" id="UP000429607"/>
    </source>
</evidence>
<sequence length="96" mass="10553">MFLLTHKLLVEKLKSALAAGVEVKLIVDCLKPVERVIPPLKTSSRPERRCATAPQPSTGRLRFSTARFSSTALKTGRRVDYWGPTSSARQCSAAQL</sequence>
<proteinExistence type="predicted"/>
<evidence type="ECO:0000313" key="1">
    <source>
        <dbReference type="EMBL" id="KAE8951247.1"/>
    </source>
</evidence>
<accession>A0A6A3G3J6</accession>
<name>A0A6A3G3J6_9STRA</name>